<feature type="compositionally biased region" description="Basic and acidic residues" evidence="1">
    <location>
        <begin position="1"/>
        <end position="12"/>
    </location>
</feature>
<keyword evidence="2" id="KW-0812">Transmembrane</keyword>
<dbReference type="EMBL" id="AP025564">
    <property type="protein sequence ID" value="BDE97834.1"/>
    <property type="molecule type" value="Genomic_DNA"/>
</dbReference>
<feature type="compositionally biased region" description="Basic and acidic residues" evidence="1">
    <location>
        <begin position="144"/>
        <end position="166"/>
    </location>
</feature>
<organism evidence="3 4">
    <name type="scientific">Raoultibacter timonensis</name>
    <dbReference type="NCBI Taxonomy" id="1907662"/>
    <lineage>
        <taxon>Bacteria</taxon>
        <taxon>Bacillati</taxon>
        <taxon>Actinomycetota</taxon>
        <taxon>Coriobacteriia</taxon>
        <taxon>Eggerthellales</taxon>
        <taxon>Eggerthellaceae</taxon>
        <taxon>Raoultibacter</taxon>
    </lineage>
</organism>
<protein>
    <submittedName>
        <fullName evidence="3">Uncharacterized protein</fullName>
    </submittedName>
</protein>
<evidence type="ECO:0000313" key="4">
    <source>
        <dbReference type="Proteomes" id="UP001320544"/>
    </source>
</evidence>
<name>A0ABM7WN19_9ACTN</name>
<keyword evidence="4" id="KW-1185">Reference proteome</keyword>
<feature type="transmembrane region" description="Helical" evidence="2">
    <location>
        <begin position="103"/>
        <end position="121"/>
    </location>
</feature>
<feature type="transmembrane region" description="Helical" evidence="2">
    <location>
        <begin position="76"/>
        <end position="97"/>
    </location>
</feature>
<feature type="region of interest" description="Disordered" evidence="1">
    <location>
        <begin position="1"/>
        <end position="61"/>
    </location>
</feature>
<feature type="compositionally biased region" description="Low complexity" evidence="1">
    <location>
        <begin position="202"/>
        <end position="218"/>
    </location>
</feature>
<evidence type="ECO:0000256" key="1">
    <source>
        <dbReference type="SAM" id="MobiDB-lite"/>
    </source>
</evidence>
<feature type="region of interest" description="Disordered" evidence="1">
    <location>
        <begin position="192"/>
        <end position="236"/>
    </location>
</feature>
<evidence type="ECO:0000313" key="3">
    <source>
        <dbReference type="EMBL" id="BDE97834.1"/>
    </source>
</evidence>
<evidence type="ECO:0000256" key="2">
    <source>
        <dbReference type="SAM" id="Phobius"/>
    </source>
</evidence>
<gene>
    <name evidence="3" type="ORF">CE91St30_31670</name>
</gene>
<dbReference type="RefSeq" id="WP_244387283.1">
    <property type="nucleotide sequence ID" value="NZ_AP025564.1"/>
</dbReference>
<proteinExistence type="predicted"/>
<keyword evidence="2" id="KW-0472">Membrane</keyword>
<reference evidence="3 4" key="1">
    <citation type="submission" date="2022-01" db="EMBL/GenBank/DDBJ databases">
        <title>Novel bile acid biosynthetic pathways are enriched in the microbiome of centenarians.</title>
        <authorList>
            <person name="Sato Y."/>
            <person name="Atarashi K."/>
            <person name="Plichta R.D."/>
            <person name="Arai Y."/>
            <person name="Sasajima S."/>
            <person name="Kearney M.S."/>
            <person name="Suda W."/>
            <person name="Takeshita K."/>
            <person name="Sasaki T."/>
            <person name="Okamoto S."/>
            <person name="Skelly N.A."/>
            <person name="Okamura Y."/>
            <person name="Vlamakis H."/>
            <person name="Li Y."/>
            <person name="Tanoue T."/>
            <person name="Takei H."/>
            <person name="Nittono H."/>
            <person name="Narushima S."/>
            <person name="Irie J."/>
            <person name="Itoh H."/>
            <person name="Moriya K."/>
            <person name="Sugiura Y."/>
            <person name="Suematsu M."/>
            <person name="Moritoki N."/>
            <person name="Shibata S."/>
            <person name="Littman R.D."/>
            <person name="Fischbach A.M."/>
            <person name="Uwamino Y."/>
            <person name="Inoue T."/>
            <person name="Honda A."/>
            <person name="Hattori M."/>
            <person name="Murai T."/>
            <person name="Xavier J.R."/>
            <person name="Hirose N."/>
            <person name="Honda K."/>
        </authorList>
    </citation>
    <scope>NUCLEOTIDE SEQUENCE [LARGE SCALE GENOMIC DNA]</scope>
    <source>
        <strain evidence="3 4">CE91-St30</strain>
    </source>
</reference>
<sequence>MNDRYTTDDRKGQTRKSAATMKPKSKAASTVHVQSTTKTKQQKKAEQKAARQKQSQVDRKYYNPPTEQYKKLRRMWWILLVAAIAMTAFSWLSRSWFPNNEMVSFIALGLAYVLIIAALYVDFSKIRKVRRAYQEEMESKKTKEMRAIEKKAKAEQQKKTSGKGEEAEAPAVEAPKKRSLFGSGFRLSKAESAKAAKKADAVEVGADGAGGKSDAAEGNSIIDKVKKENATKDSAK</sequence>
<feature type="compositionally biased region" description="Basic and acidic residues" evidence="1">
    <location>
        <begin position="192"/>
        <end position="201"/>
    </location>
</feature>
<feature type="compositionally biased region" description="Basic and acidic residues" evidence="1">
    <location>
        <begin position="223"/>
        <end position="236"/>
    </location>
</feature>
<keyword evidence="2" id="KW-1133">Transmembrane helix</keyword>
<accession>A0ABM7WN19</accession>
<feature type="region of interest" description="Disordered" evidence="1">
    <location>
        <begin position="144"/>
        <end position="175"/>
    </location>
</feature>
<dbReference type="Proteomes" id="UP001320544">
    <property type="component" value="Chromosome"/>
</dbReference>